<keyword evidence="2" id="KW-1185">Reference proteome</keyword>
<evidence type="ECO:0000313" key="2">
    <source>
        <dbReference type="Proteomes" id="UP001152622"/>
    </source>
</evidence>
<sequence length="89" mass="10080">MRNFFIPLRWRQLLGVSWLPSLHGLVLRIPRISEPWTFRLWEEGKHHVGALNTALSIVPLTEPSIAGGRLARIILLFHPLSNPALPPCS</sequence>
<proteinExistence type="predicted"/>
<evidence type="ECO:0000313" key="1">
    <source>
        <dbReference type="EMBL" id="KAJ8333448.1"/>
    </source>
</evidence>
<dbReference type="AlphaFoldDB" id="A0A9Q1I9H6"/>
<protein>
    <submittedName>
        <fullName evidence="1">Uncharacterized protein</fullName>
    </submittedName>
</protein>
<accession>A0A9Q1I9H6</accession>
<comment type="caution">
    <text evidence="1">The sequence shown here is derived from an EMBL/GenBank/DDBJ whole genome shotgun (WGS) entry which is preliminary data.</text>
</comment>
<organism evidence="1 2">
    <name type="scientific">Synaphobranchus kaupii</name>
    <name type="common">Kaup's arrowtooth eel</name>
    <dbReference type="NCBI Taxonomy" id="118154"/>
    <lineage>
        <taxon>Eukaryota</taxon>
        <taxon>Metazoa</taxon>
        <taxon>Chordata</taxon>
        <taxon>Craniata</taxon>
        <taxon>Vertebrata</taxon>
        <taxon>Euteleostomi</taxon>
        <taxon>Actinopterygii</taxon>
        <taxon>Neopterygii</taxon>
        <taxon>Teleostei</taxon>
        <taxon>Anguilliformes</taxon>
        <taxon>Synaphobranchidae</taxon>
        <taxon>Synaphobranchus</taxon>
    </lineage>
</organism>
<reference evidence="1" key="1">
    <citation type="journal article" date="2023" name="Science">
        <title>Genome structures resolve the early diversification of teleost fishes.</title>
        <authorList>
            <person name="Parey E."/>
            <person name="Louis A."/>
            <person name="Montfort J."/>
            <person name="Bouchez O."/>
            <person name="Roques C."/>
            <person name="Iampietro C."/>
            <person name="Lluch J."/>
            <person name="Castinel A."/>
            <person name="Donnadieu C."/>
            <person name="Desvignes T."/>
            <person name="Floi Bucao C."/>
            <person name="Jouanno E."/>
            <person name="Wen M."/>
            <person name="Mejri S."/>
            <person name="Dirks R."/>
            <person name="Jansen H."/>
            <person name="Henkel C."/>
            <person name="Chen W.J."/>
            <person name="Zahm M."/>
            <person name="Cabau C."/>
            <person name="Klopp C."/>
            <person name="Thompson A.W."/>
            <person name="Robinson-Rechavi M."/>
            <person name="Braasch I."/>
            <person name="Lecointre G."/>
            <person name="Bobe J."/>
            <person name="Postlethwait J.H."/>
            <person name="Berthelot C."/>
            <person name="Roest Crollius H."/>
            <person name="Guiguen Y."/>
        </authorList>
    </citation>
    <scope>NUCLEOTIDE SEQUENCE</scope>
    <source>
        <strain evidence="1">WJC10195</strain>
    </source>
</reference>
<name>A0A9Q1I9H6_SYNKA</name>
<dbReference type="EMBL" id="JAINUF010000023">
    <property type="protein sequence ID" value="KAJ8333448.1"/>
    <property type="molecule type" value="Genomic_DNA"/>
</dbReference>
<gene>
    <name evidence="1" type="ORF">SKAU_G00414560</name>
</gene>
<dbReference type="Proteomes" id="UP001152622">
    <property type="component" value="Chromosome 23"/>
</dbReference>